<gene>
    <name evidence="1" type="ORF">CSSPTR1EN2_LOCUS1068</name>
</gene>
<accession>A0ABP0TAW9</accession>
<sequence>MVRLVLSKKTCKRVASNREMCVEIFMLAPGVINKLHEDIEAACRQLSKRVYIPLPSSSMSLSSTYNKYHVLTTLY</sequence>
<dbReference type="Proteomes" id="UP001497512">
    <property type="component" value="Chromosome 1"/>
</dbReference>
<name>A0ABP0TAW9_9BRYO</name>
<dbReference type="EMBL" id="OZ019893">
    <property type="protein sequence ID" value="CAK9190793.1"/>
    <property type="molecule type" value="Genomic_DNA"/>
</dbReference>
<protein>
    <recommendedName>
        <fullName evidence="3">Ribosomal protein S10</fullName>
    </recommendedName>
</protein>
<evidence type="ECO:0000313" key="1">
    <source>
        <dbReference type="EMBL" id="CAK9190793.1"/>
    </source>
</evidence>
<keyword evidence="2" id="KW-1185">Reference proteome</keyword>
<organism evidence="1 2">
    <name type="scientific">Sphagnum troendelagicum</name>
    <dbReference type="NCBI Taxonomy" id="128251"/>
    <lineage>
        <taxon>Eukaryota</taxon>
        <taxon>Viridiplantae</taxon>
        <taxon>Streptophyta</taxon>
        <taxon>Embryophyta</taxon>
        <taxon>Bryophyta</taxon>
        <taxon>Sphagnophytina</taxon>
        <taxon>Sphagnopsida</taxon>
        <taxon>Sphagnales</taxon>
        <taxon>Sphagnaceae</taxon>
        <taxon>Sphagnum</taxon>
    </lineage>
</organism>
<evidence type="ECO:0008006" key="3">
    <source>
        <dbReference type="Google" id="ProtNLM"/>
    </source>
</evidence>
<evidence type="ECO:0000313" key="2">
    <source>
        <dbReference type="Proteomes" id="UP001497512"/>
    </source>
</evidence>
<reference evidence="1 2" key="1">
    <citation type="submission" date="2024-02" db="EMBL/GenBank/DDBJ databases">
        <authorList>
            <consortium name="ELIXIR-Norway"/>
            <consortium name="Elixir Norway"/>
        </authorList>
    </citation>
    <scope>NUCLEOTIDE SEQUENCE [LARGE SCALE GENOMIC DNA]</scope>
</reference>
<proteinExistence type="predicted"/>